<reference evidence="3 4" key="1">
    <citation type="submission" date="2016-08" db="EMBL/GenBank/DDBJ databases">
        <authorList>
            <person name="Seilhamer J.J."/>
        </authorList>
    </citation>
    <scope>NUCLEOTIDE SEQUENCE [LARGE SCALE GENOMIC DNA]</scope>
    <source>
        <strain evidence="3 4">KH-18-2</strain>
    </source>
</reference>
<gene>
    <name evidence="3" type="ORF">BGP82_02590</name>
</gene>
<evidence type="ECO:0000256" key="1">
    <source>
        <dbReference type="ARBA" id="ARBA00008129"/>
    </source>
</evidence>
<feature type="domain" description="CN hydrolase" evidence="2">
    <location>
        <begin position="7"/>
        <end position="287"/>
    </location>
</feature>
<dbReference type="RefSeq" id="WP_103469159.1">
    <property type="nucleotide sequence ID" value="NZ_JADUCH010000006.1"/>
</dbReference>
<dbReference type="EMBL" id="MING01000019">
    <property type="protein sequence ID" value="POG13359.1"/>
    <property type="molecule type" value="Genomic_DNA"/>
</dbReference>
<dbReference type="GO" id="GO:0003824">
    <property type="term" value="F:catalytic activity"/>
    <property type="evidence" value="ECO:0007669"/>
    <property type="project" value="InterPro"/>
</dbReference>
<comment type="similarity">
    <text evidence="1">Belongs to the carbon-nitrogen hydrolase superfamily. Nitrilase family.</text>
</comment>
<dbReference type="PROSITE" id="PS50263">
    <property type="entry name" value="CN_HYDROLASE"/>
    <property type="match status" value="1"/>
</dbReference>
<evidence type="ECO:0000313" key="4">
    <source>
        <dbReference type="Proteomes" id="UP000237378"/>
    </source>
</evidence>
<name>A0A2S3XCV3_PSEPU</name>
<evidence type="ECO:0000313" key="3">
    <source>
        <dbReference type="EMBL" id="POG13359.1"/>
    </source>
</evidence>
<dbReference type="PANTHER" id="PTHR46044">
    <property type="entry name" value="NITRILASE"/>
    <property type="match status" value="1"/>
</dbReference>
<dbReference type="SUPFAM" id="SSF56317">
    <property type="entry name" value="Carbon-nitrogen hydrolase"/>
    <property type="match status" value="1"/>
</dbReference>
<dbReference type="Gene3D" id="3.60.110.10">
    <property type="entry name" value="Carbon-nitrogen hydrolase"/>
    <property type="match status" value="1"/>
</dbReference>
<dbReference type="AlphaFoldDB" id="A0A2S3XCV3"/>
<dbReference type="Pfam" id="PF00795">
    <property type="entry name" value="CN_hydrolase"/>
    <property type="match status" value="1"/>
</dbReference>
<organism evidence="3 4">
    <name type="scientific">Pseudomonas putida</name>
    <name type="common">Arthrobacter siderocapsulatus</name>
    <dbReference type="NCBI Taxonomy" id="303"/>
    <lineage>
        <taxon>Bacteria</taxon>
        <taxon>Pseudomonadati</taxon>
        <taxon>Pseudomonadota</taxon>
        <taxon>Gammaproteobacteria</taxon>
        <taxon>Pseudomonadales</taxon>
        <taxon>Pseudomonadaceae</taxon>
        <taxon>Pseudomonas</taxon>
    </lineage>
</organism>
<reference evidence="3 4" key="2">
    <citation type="submission" date="2018-03" db="EMBL/GenBank/DDBJ databases">
        <title>Draft genome of Pseudomonas putida strain KH-18-2.</title>
        <authorList>
            <person name="Yoshizawa S."/>
            <person name="Khan N.H."/>
            <person name="Nishimura M."/>
            <person name="Chiura H.X."/>
            <person name="Ogura Y."/>
            <person name="Hayashi T."/>
            <person name="Kogure K."/>
        </authorList>
    </citation>
    <scope>NUCLEOTIDE SEQUENCE [LARGE SCALE GENOMIC DNA]</scope>
    <source>
        <strain evidence="3 4">KH-18-2</strain>
    </source>
</reference>
<dbReference type="CDD" id="cd07564">
    <property type="entry name" value="nitrilases_CHs"/>
    <property type="match status" value="1"/>
</dbReference>
<evidence type="ECO:0000259" key="2">
    <source>
        <dbReference type="PROSITE" id="PS50263"/>
    </source>
</evidence>
<dbReference type="Proteomes" id="UP000237378">
    <property type="component" value="Unassembled WGS sequence"/>
</dbReference>
<comment type="caution">
    <text evidence="3">The sequence shown here is derived from an EMBL/GenBank/DDBJ whole genome shotgun (WGS) entry which is preliminary data.</text>
</comment>
<protein>
    <submittedName>
        <fullName evidence="3">Aliphatic nitrilase</fullName>
    </submittedName>
</protein>
<dbReference type="InterPro" id="IPR044149">
    <property type="entry name" value="Nitrilases_CHs"/>
</dbReference>
<dbReference type="InterPro" id="IPR036526">
    <property type="entry name" value="C-N_Hydrolase_sf"/>
</dbReference>
<dbReference type="PANTHER" id="PTHR46044:SF2">
    <property type="entry name" value="CN HYDROLASE DOMAIN-CONTAINING PROTEIN"/>
    <property type="match status" value="1"/>
</dbReference>
<proteinExistence type="inferred from homology"/>
<dbReference type="InterPro" id="IPR003010">
    <property type="entry name" value="C-N_Hydrolase"/>
</dbReference>
<accession>A0A2S3XCV3</accession>
<sequence length="356" mass="39287">MKANENYKVAAAHVAPIYHDTQKTVDKACSIIEEAARKGVQLIAFPETFIPGFPVWANVGAPIHTHRYFEALTQGAIRLDGPEIQQLRRAARKHGIIVSMGFNELASASSTCMWNANVLINNDGEIIGHRRKLVPTFFEKLVWANGDGAGLRVADTDVGRIGMLICGENSNPLARYSMIAQNEQLHISTYPPLAVMRPLSEAGGYDLEQAIRIRAAAHSFEGKVFNIVASGYYDTTMRKELEGMGDEVLELLDKSPKSVSMILGPDGNVIGDTLCDTEGLCIAEINYSPVAELRRLHDVAGYYNRFDIFRLEVNRVALEPIHFVEGQSTPSAGQEQFDSRLKSIQSFVESSEMESL</sequence>